<evidence type="ECO:0000259" key="3">
    <source>
        <dbReference type="Pfam" id="PF14257"/>
    </source>
</evidence>
<reference evidence="4 5" key="1">
    <citation type="submission" date="2019-12" db="EMBL/GenBank/DDBJ databases">
        <title>Genomic-based taxomic classification of the family Erythrobacteraceae.</title>
        <authorList>
            <person name="Xu L."/>
        </authorList>
    </citation>
    <scope>NUCLEOTIDE SEQUENCE [LARGE SCALE GENOMIC DNA]</scope>
    <source>
        <strain evidence="4 5">KCTC 52259</strain>
    </source>
</reference>
<dbReference type="Pfam" id="PF14257">
    <property type="entry name" value="DUF4349"/>
    <property type="match status" value="1"/>
</dbReference>
<evidence type="ECO:0000313" key="5">
    <source>
        <dbReference type="Proteomes" id="UP000473531"/>
    </source>
</evidence>
<protein>
    <submittedName>
        <fullName evidence="4">DUF4349 domain-containing protein</fullName>
    </submittedName>
</protein>
<comment type="caution">
    <text evidence="4">The sequence shown here is derived from an EMBL/GenBank/DDBJ whole genome shotgun (WGS) entry which is preliminary data.</text>
</comment>
<evidence type="ECO:0000256" key="1">
    <source>
        <dbReference type="SAM" id="MobiDB-lite"/>
    </source>
</evidence>
<gene>
    <name evidence="4" type="ORF">GRI44_02110</name>
</gene>
<keyword evidence="2" id="KW-0472">Membrane</keyword>
<feature type="region of interest" description="Disordered" evidence="1">
    <location>
        <begin position="1"/>
        <end position="29"/>
    </location>
</feature>
<dbReference type="AlphaFoldDB" id="A0A6L7GES7"/>
<dbReference type="OrthoDB" id="7448632at2"/>
<keyword evidence="5" id="KW-1185">Reference proteome</keyword>
<evidence type="ECO:0000256" key="2">
    <source>
        <dbReference type="SAM" id="Phobius"/>
    </source>
</evidence>
<dbReference type="InterPro" id="IPR025645">
    <property type="entry name" value="DUF4349"/>
</dbReference>
<name>A0A6L7GES7_9SPHN</name>
<keyword evidence="2" id="KW-1133">Transmembrane helix</keyword>
<dbReference type="Proteomes" id="UP000473531">
    <property type="component" value="Unassembled WGS sequence"/>
</dbReference>
<feature type="transmembrane region" description="Helical" evidence="2">
    <location>
        <begin position="228"/>
        <end position="254"/>
    </location>
</feature>
<sequence length="270" mass="28666">MAEISADTEMASAAADQSEEHQSGTMSAIDSRAEIPVTMPKVAYVYDFGYRLPGEDIATLQQDHADLCEAQGPYTCQILSMTHSGEEGEYASGQLQLAVAAPKARDFGKKLAAAASGAGGEQVSATMQGEELSKQIVDTEARLRARTVLRDRLLDVLETRQGKVSELVEAERGVARVNEEIDQARSWLEEMRGRVAYSRINIAYASHSPAAGGFVEPVRSAVGSLGSLLGMMVAALIVMLAVIVPLGAIGIGAMRLHRRYGAGKSPVSSA</sequence>
<evidence type="ECO:0000313" key="4">
    <source>
        <dbReference type="EMBL" id="MXP13548.1"/>
    </source>
</evidence>
<proteinExistence type="predicted"/>
<keyword evidence="2" id="KW-0812">Transmembrane</keyword>
<accession>A0A6L7GES7</accession>
<feature type="domain" description="DUF4349" evidence="3">
    <location>
        <begin position="49"/>
        <end position="251"/>
    </location>
</feature>
<dbReference type="EMBL" id="WTYU01000001">
    <property type="protein sequence ID" value="MXP13548.1"/>
    <property type="molecule type" value="Genomic_DNA"/>
</dbReference>
<organism evidence="4 5">
    <name type="scientific">Allopontixanthobacter confluentis</name>
    <dbReference type="NCBI Taxonomy" id="1849021"/>
    <lineage>
        <taxon>Bacteria</taxon>
        <taxon>Pseudomonadati</taxon>
        <taxon>Pseudomonadota</taxon>
        <taxon>Alphaproteobacteria</taxon>
        <taxon>Sphingomonadales</taxon>
        <taxon>Erythrobacteraceae</taxon>
        <taxon>Allopontixanthobacter</taxon>
    </lineage>
</organism>